<accession>A0ABT6KA40</accession>
<dbReference type="RefSeq" id="WP_280801449.1">
    <property type="nucleotide sequence ID" value="NZ_JANQDF010000016.1"/>
</dbReference>
<comment type="caution">
    <text evidence="1">The sequence shown here is derived from an EMBL/GenBank/DDBJ whole genome shotgun (WGS) entry which is preliminary data.</text>
</comment>
<dbReference type="Proteomes" id="UP001159386">
    <property type="component" value="Unassembled WGS sequence"/>
</dbReference>
<gene>
    <name evidence="1" type="ORF">NWP22_01750</name>
</gene>
<evidence type="ECO:0000313" key="1">
    <source>
        <dbReference type="EMBL" id="MDH6104618.1"/>
    </source>
</evidence>
<proteinExistence type="predicted"/>
<name>A0ABT6KA40_9CYAN</name>
<organism evidence="1 2">
    <name type="scientific">Anabaenopsis tanganyikae CS-531</name>
    <dbReference type="NCBI Taxonomy" id="2785304"/>
    <lineage>
        <taxon>Bacteria</taxon>
        <taxon>Bacillati</taxon>
        <taxon>Cyanobacteriota</taxon>
        <taxon>Cyanophyceae</taxon>
        <taxon>Nostocales</taxon>
        <taxon>Nodulariaceae</taxon>
        <taxon>Anabaenopsis</taxon>
        <taxon>Anabaenopsis tanganyikae</taxon>
    </lineage>
</organism>
<sequence>MYLIIFTGRSRSAAASRSLWVEKFPLMLHRDPGLRNPRLKAKVHYKWTSGLPRIPYRQPSTVNRQLVRKLKVKI</sequence>
<reference evidence="1 2" key="1">
    <citation type="journal article" date="2023" name="J. Phycol.">
        <title>Chrysosporum ovalisporum is synonymous with the true-branching cyanobacterium Umezakia natans (Nostocales/Aphanizomenonaceae).</title>
        <authorList>
            <person name="McGregor G.B."/>
            <person name="Sendall B.C."/>
            <person name="Niiyama Y."/>
            <person name="Tuji A."/>
            <person name="Willis A."/>
        </authorList>
    </citation>
    <scope>NUCLEOTIDE SEQUENCE [LARGE SCALE GENOMIC DNA]</scope>
    <source>
        <strain evidence="1 2">CS-531</strain>
    </source>
</reference>
<protein>
    <submittedName>
        <fullName evidence="1">Uncharacterized protein</fullName>
    </submittedName>
</protein>
<dbReference type="EMBL" id="JANQDF010000016">
    <property type="protein sequence ID" value="MDH6104618.1"/>
    <property type="molecule type" value="Genomic_DNA"/>
</dbReference>
<evidence type="ECO:0000313" key="2">
    <source>
        <dbReference type="Proteomes" id="UP001159386"/>
    </source>
</evidence>
<keyword evidence="2" id="KW-1185">Reference proteome</keyword>